<evidence type="ECO:0000256" key="10">
    <source>
        <dbReference type="ARBA" id="ARBA00023157"/>
    </source>
</evidence>
<keyword evidence="6" id="KW-0560">Oxidoreductase</keyword>
<evidence type="ECO:0000313" key="13">
    <source>
        <dbReference type="EMBL" id="SEM10500.1"/>
    </source>
</evidence>
<evidence type="ECO:0000256" key="2">
    <source>
        <dbReference type="ARBA" id="ARBA00022475"/>
    </source>
</evidence>
<feature type="transmembrane region" description="Helical" evidence="12">
    <location>
        <begin position="324"/>
        <end position="344"/>
    </location>
</feature>
<dbReference type="InterPro" id="IPR003780">
    <property type="entry name" value="COX15/CtaA_fam"/>
</dbReference>
<dbReference type="GO" id="GO:0016491">
    <property type="term" value="F:oxidoreductase activity"/>
    <property type="evidence" value="ECO:0007669"/>
    <property type="project" value="UniProtKB-KW"/>
</dbReference>
<dbReference type="AlphaFoldDB" id="A0A1H7VMX0"/>
<keyword evidence="10" id="KW-1015">Disulfide bond</keyword>
<dbReference type="Pfam" id="PF02628">
    <property type="entry name" value="COX15-CtaA"/>
    <property type="match status" value="2"/>
</dbReference>
<keyword evidence="3 12" id="KW-0812">Transmembrane</keyword>
<evidence type="ECO:0000256" key="7">
    <source>
        <dbReference type="ARBA" id="ARBA00023004"/>
    </source>
</evidence>
<feature type="transmembrane region" description="Helical" evidence="12">
    <location>
        <begin position="267"/>
        <end position="286"/>
    </location>
</feature>
<dbReference type="GO" id="GO:0046872">
    <property type="term" value="F:metal ion binding"/>
    <property type="evidence" value="ECO:0007669"/>
    <property type="project" value="UniProtKB-KW"/>
</dbReference>
<evidence type="ECO:0000313" key="14">
    <source>
        <dbReference type="Proteomes" id="UP000199421"/>
    </source>
</evidence>
<accession>A0A1H7VMX0</accession>
<evidence type="ECO:0000256" key="5">
    <source>
        <dbReference type="ARBA" id="ARBA00022989"/>
    </source>
</evidence>
<feature type="transmembrane region" description="Helical" evidence="12">
    <location>
        <begin position="146"/>
        <end position="166"/>
    </location>
</feature>
<dbReference type="STRING" id="407022.SAMN05661044_04260"/>
<dbReference type="EMBL" id="FOAF01000007">
    <property type="protein sequence ID" value="SEM10500.1"/>
    <property type="molecule type" value="Genomic_DNA"/>
</dbReference>
<name>A0A1H7VMX0_OLID1</name>
<keyword evidence="9 12" id="KW-0472">Membrane</keyword>
<dbReference type="GO" id="GO:0006784">
    <property type="term" value="P:heme A biosynthetic process"/>
    <property type="evidence" value="ECO:0007669"/>
    <property type="project" value="InterPro"/>
</dbReference>
<dbReference type="PANTHER" id="PTHR35457:SF1">
    <property type="entry name" value="HEME A SYNTHASE"/>
    <property type="match status" value="1"/>
</dbReference>
<reference evidence="14" key="1">
    <citation type="submission" date="2016-10" db="EMBL/GenBank/DDBJ databases">
        <authorList>
            <person name="Varghese N."/>
            <person name="Submissions S."/>
        </authorList>
    </citation>
    <scope>NUCLEOTIDE SEQUENCE [LARGE SCALE GENOMIC DNA]</scope>
    <source>
        <strain evidence="14">DSM 18733</strain>
    </source>
</reference>
<evidence type="ECO:0000256" key="1">
    <source>
        <dbReference type="ARBA" id="ARBA00004141"/>
    </source>
</evidence>
<sequence length="353" mass="39915">MSVYLPGEKRFVIVNRVTILSLFLLILAGGVVRSTGSGMGCPDWPKCFDQYVPPTNKSQLPEGYEQKYIDNRAKKNERFAKTLDVFGFGKLANDIRNDKSILQHEEFNAAKTWTEYINRLVGALTGVFLLLCVIYSTSFLKSKKRIFFFSLLNLVVVFIQAWLGSIVVSTNLLAWIITVHMLLALVILAISIYTYFQAKVLRDNNLLINRGSRWFKILACLVLLLTVIQVTLGTTVREEIDLIAGNSLDRTGWVNQLSAYFNWHRDLAIGVVILSLILFFLVRARYAHRSEQSRLANVMLFLVLLQLASGFVLAYMGFPAYAQTVHLVLASLVFGSQFYLMLLLGKTSEYVGQ</sequence>
<evidence type="ECO:0000256" key="12">
    <source>
        <dbReference type="SAM" id="Phobius"/>
    </source>
</evidence>
<feature type="transmembrane region" description="Helical" evidence="12">
    <location>
        <begin position="12"/>
        <end position="32"/>
    </location>
</feature>
<dbReference type="Proteomes" id="UP000199421">
    <property type="component" value="Unassembled WGS sequence"/>
</dbReference>
<evidence type="ECO:0000256" key="8">
    <source>
        <dbReference type="ARBA" id="ARBA00023133"/>
    </source>
</evidence>
<keyword evidence="5 12" id="KW-1133">Transmembrane helix</keyword>
<gene>
    <name evidence="13" type="ORF">SAMN05661044_04260</name>
</gene>
<keyword evidence="7" id="KW-0408">Iron</keyword>
<evidence type="ECO:0000256" key="9">
    <source>
        <dbReference type="ARBA" id="ARBA00023136"/>
    </source>
</evidence>
<organism evidence="13 14">
    <name type="scientific">Olivibacter domesticus</name>
    <name type="common">Pseudosphingobacterium domesticum</name>
    <dbReference type="NCBI Taxonomy" id="407022"/>
    <lineage>
        <taxon>Bacteria</taxon>
        <taxon>Pseudomonadati</taxon>
        <taxon>Bacteroidota</taxon>
        <taxon>Sphingobacteriia</taxon>
        <taxon>Sphingobacteriales</taxon>
        <taxon>Sphingobacteriaceae</taxon>
        <taxon>Olivibacter</taxon>
    </lineage>
</organism>
<evidence type="ECO:0000256" key="11">
    <source>
        <dbReference type="ARBA" id="ARBA00023444"/>
    </source>
</evidence>
<evidence type="ECO:0000256" key="3">
    <source>
        <dbReference type="ARBA" id="ARBA00022692"/>
    </source>
</evidence>
<keyword evidence="14" id="KW-1185">Reference proteome</keyword>
<keyword evidence="8" id="KW-0350">Heme biosynthesis</keyword>
<protein>
    <submittedName>
        <fullName evidence="13">Cytochrome c oxidase assembly protein subunit 15</fullName>
    </submittedName>
</protein>
<keyword evidence="2" id="KW-1003">Cell membrane</keyword>
<dbReference type="OrthoDB" id="1447144at2"/>
<evidence type="ECO:0000256" key="4">
    <source>
        <dbReference type="ARBA" id="ARBA00022723"/>
    </source>
</evidence>
<feature type="transmembrane region" description="Helical" evidence="12">
    <location>
        <begin position="214"/>
        <end position="232"/>
    </location>
</feature>
<comment type="subcellular location">
    <subcellularLocation>
        <location evidence="1">Membrane</location>
        <topology evidence="1">Multi-pass membrane protein</topology>
    </subcellularLocation>
</comment>
<proteinExistence type="predicted"/>
<feature type="transmembrane region" description="Helical" evidence="12">
    <location>
        <begin position="298"/>
        <end position="318"/>
    </location>
</feature>
<comment type="pathway">
    <text evidence="11">Porphyrin-containing compound metabolism.</text>
</comment>
<dbReference type="RefSeq" id="WP_093328632.1">
    <property type="nucleotide sequence ID" value="NZ_FOAF01000007.1"/>
</dbReference>
<keyword evidence="4" id="KW-0479">Metal-binding</keyword>
<dbReference type="PANTHER" id="PTHR35457">
    <property type="entry name" value="HEME A SYNTHASE"/>
    <property type="match status" value="1"/>
</dbReference>
<evidence type="ECO:0000256" key="6">
    <source>
        <dbReference type="ARBA" id="ARBA00023002"/>
    </source>
</evidence>
<dbReference type="InterPro" id="IPR050450">
    <property type="entry name" value="COX15/CtaA_HemeA_synthase"/>
</dbReference>
<feature type="transmembrane region" description="Helical" evidence="12">
    <location>
        <begin position="172"/>
        <end position="193"/>
    </location>
</feature>
<feature type="transmembrane region" description="Helical" evidence="12">
    <location>
        <begin position="116"/>
        <end position="134"/>
    </location>
</feature>
<dbReference type="GO" id="GO:0016020">
    <property type="term" value="C:membrane"/>
    <property type="evidence" value="ECO:0007669"/>
    <property type="project" value="UniProtKB-SubCell"/>
</dbReference>